<dbReference type="RefSeq" id="YP_009274132.1">
    <property type="nucleotide sequence ID" value="NC_030914.1"/>
</dbReference>
<protein>
    <submittedName>
        <fullName evidence="1">Uncharacterized protein</fullName>
    </submittedName>
</protein>
<dbReference type="EMBL" id="KU998243">
    <property type="protein sequence ID" value="ANA86069.1"/>
    <property type="molecule type" value="Genomic_DNA"/>
</dbReference>
<organism evidence="1 2">
    <name type="scientific">Gordonia phage Kvothe</name>
    <dbReference type="NCBI Taxonomy" id="1838071"/>
    <lineage>
        <taxon>Viruses</taxon>
        <taxon>Duplodnaviria</taxon>
        <taxon>Heunggongvirae</taxon>
        <taxon>Uroviricota</taxon>
        <taxon>Caudoviricetes</taxon>
        <taxon>Demosthenesvirus</taxon>
        <taxon>Demosthenesvirus katyusha</taxon>
    </lineage>
</organism>
<evidence type="ECO:0000313" key="1">
    <source>
        <dbReference type="EMBL" id="ANA86069.1"/>
    </source>
</evidence>
<dbReference type="OrthoDB" id="35374at10239"/>
<sequence length="72" mass="7812">MGKPKLQVQAKASPSPMGKGWTVDVTVTGSDEMYRGVCRARQNVGKTALDTAAAFTDIPRSQLKLLKVEYVD</sequence>
<accession>A0A160DE70</accession>
<proteinExistence type="predicted"/>
<reference evidence="1 2" key="1">
    <citation type="submission" date="2016-03" db="EMBL/GenBank/DDBJ databases">
        <authorList>
            <person name="Rimple P."/>
            <person name="Montgomery M.T."/>
            <person name="Guerrero C.A."/>
            <person name="Mavrich T.N."/>
            <person name="Pope W.H."/>
            <person name="Garlena R.A."/>
            <person name="Russell D.A."/>
            <person name="Jacobs-Sera D."/>
            <person name="Hendrix R.W."/>
            <person name="Hatfull G.F."/>
        </authorList>
    </citation>
    <scope>NUCLEOTIDE SEQUENCE [LARGE SCALE GENOMIC DNA]</scope>
</reference>
<name>A0A160DE70_9CAUD</name>
<evidence type="ECO:0000313" key="2">
    <source>
        <dbReference type="Proteomes" id="UP000202166"/>
    </source>
</evidence>
<dbReference type="Proteomes" id="UP000202166">
    <property type="component" value="Segment"/>
</dbReference>
<dbReference type="GeneID" id="28801483"/>
<dbReference type="KEGG" id="vg:28801483"/>
<gene>
    <name evidence="1" type="primary">4</name>
    <name evidence="1" type="ORF">PBI_KVOTHE_4</name>
</gene>